<dbReference type="SUPFAM" id="SSF56300">
    <property type="entry name" value="Metallo-dependent phosphatases"/>
    <property type="match status" value="1"/>
</dbReference>
<dbReference type="PANTHER" id="PTHR31302">
    <property type="entry name" value="TRANSMEMBRANE PROTEIN WITH METALLOPHOSPHOESTERASE DOMAIN-RELATED"/>
    <property type="match status" value="1"/>
</dbReference>
<protein>
    <submittedName>
        <fullName evidence="2">Metallophosphoesterase</fullName>
    </submittedName>
</protein>
<dbReference type="Gene3D" id="3.60.21.10">
    <property type="match status" value="1"/>
</dbReference>
<dbReference type="InterPro" id="IPR004843">
    <property type="entry name" value="Calcineurin-like_PHP"/>
</dbReference>
<dbReference type="InterPro" id="IPR029052">
    <property type="entry name" value="Metallo-depent_PP-like"/>
</dbReference>
<evidence type="ECO:0000259" key="1">
    <source>
        <dbReference type="Pfam" id="PF00149"/>
    </source>
</evidence>
<dbReference type="RefSeq" id="WP_023951599.1">
    <property type="nucleotide sequence ID" value="NZ_AYSV01000091.1"/>
</dbReference>
<dbReference type="InterPro" id="IPR051158">
    <property type="entry name" value="Metallophosphoesterase_sf"/>
</dbReference>
<evidence type="ECO:0000313" key="2">
    <source>
        <dbReference type="EMBL" id="ETD70013.1"/>
    </source>
</evidence>
<dbReference type="EMBL" id="AYSV01000091">
    <property type="protein sequence ID" value="ETD70013.1"/>
    <property type="molecule type" value="Genomic_DNA"/>
</dbReference>
<comment type="caution">
    <text evidence="2">The sequence shown here is derived from an EMBL/GenBank/DDBJ whole genome shotgun (WGS) entry which is preliminary data.</text>
</comment>
<reference evidence="2 3" key="1">
    <citation type="submission" date="2013-11" db="EMBL/GenBank/DDBJ databases">
        <title>Genomic analysis of Pelistega sp. HM-7.</title>
        <authorList>
            <person name="Kumbhare S.V."/>
            <person name="Shetty S.A."/>
            <person name="Sharma O."/>
            <person name="Dhotre D.P."/>
        </authorList>
    </citation>
    <scope>NUCLEOTIDE SEQUENCE [LARGE SCALE GENOMIC DNA]</scope>
    <source>
        <strain evidence="2 3">HM-7</strain>
    </source>
</reference>
<keyword evidence="3" id="KW-1185">Reference proteome</keyword>
<name>V8G229_9BURK</name>
<dbReference type="CDD" id="cd00838">
    <property type="entry name" value="MPP_superfamily"/>
    <property type="match status" value="1"/>
</dbReference>
<dbReference type="OrthoDB" id="7831721at2"/>
<feature type="domain" description="Calcineurin-like phosphoesterase" evidence="1">
    <location>
        <begin position="6"/>
        <end position="195"/>
    </location>
</feature>
<sequence length="252" mass="29103">MQANDILFFGDTHGGFYHCLDIVQQVKPKAIVFLGDLQAPQPLDEILHDVIKLTDVWWIPGNHDTDNEEYYDNLFSSQLKDKNLHGRVETIAGIRIAGLGGVFRGRIWSPHKDEWNYYSQEEFFKKSHPRTHFRNGLSLKQRSSIFPETYMMMRNMQSDILVTHEAPSCNKFGFYAIDRLARQMGVKKVFHGHHHDTYAYQAHFPRMHFEAYAVGYRGACNLAGEVIRPGEMDGEFADRVAVLKDRSCHPKS</sequence>
<dbReference type="PANTHER" id="PTHR31302:SF0">
    <property type="entry name" value="TRANSMEMBRANE PROTEIN WITH METALLOPHOSPHOESTERASE DOMAIN"/>
    <property type="match status" value="1"/>
</dbReference>
<accession>V8G229</accession>
<dbReference type="Proteomes" id="UP000018766">
    <property type="component" value="Unassembled WGS sequence"/>
</dbReference>
<dbReference type="Pfam" id="PF00149">
    <property type="entry name" value="Metallophos"/>
    <property type="match status" value="1"/>
</dbReference>
<dbReference type="GO" id="GO:0016787">
    <property type="term" value="F:hydrolase activity"/>
    <property type="evidence" value="ECO:0007669"/>
    <property type="project" value="InterPro"/>
</dbReference>
<evidence type="ECO:0000313" key="3">
    <source>
        <dbReference type="Proteomes" id="UP000018766"/>
    </source>
</evidence>
<dbReference type="AlphaFoldDB" id="V8G229"/>
<organism evidence="2 3">
    <name type="scientific">Pelistega indica</name>
    <dbReference type="NCBI Taxonomy" id="1414851"/>
    <lineage>
        <taxon>Bacteria</taxon>
        <taxon>Pseudomonadati</taxon>
        <taxon>Pseudomonadota</taxon>
        <taxon>Betaproteobacteria</taxon>
        <taxon>Burkholderiales</taxon>
        <taxon>Alcaligenaceae</taxon>
        <taxon>Pelistega</taxon>
    </lineage>
</organism>
<gene>
    <name evidence="2" type="ORF">V757_08230</name>
</gene>
<proteinExistence type="predicted"/>